<evidence type="ECO:0000313" key="6">
    <source>
        <dbReference type="EMBL" id="EIM25966.1"/>
    </source>
</evidence>
<keyword evidence="1" id="KW-0597">Phosphoprotein</keyword>
<dbReference type="PANTHER" id="PTHR44591">
    <property type="entry name" value="STRESS RESPONSE REGULATOR PROTEIN 1"/>
    <property type="match status" value="1"/>
</dbReference>
<keyword evidence="6" id="KW-0238">DNA-binding</keyword>
<protein>
    <submittedName>
        <fullName evidence="6">Response regulator with CheY-like receiver, AAA-type ATPase, and DNA-binding domains</fullName>
    </submittedName>
</protein>
<reference evidence="6 7" key="1">
    <citation type="submission" date="2012-02" db="EMBL/GenBank/DDBJ databases">
        <title>Improved High-Quality Draft sequence of Microvirga sp. WSM3557.</title>
        <authorList>
            <consortium name="US DOE Joint Genome Institute"/>
            <person name="Lucas S."/>
            <person name="Han J."/>
            <person name="Lapidus A."/>
            <person name="Cheng J.-F."/>
            <person name="Goodwin L."/>
            <person name="Pitluck S."/>
            <person name="Peters L."/>
            <person name="Zhang X."/>
            <person name="Detter J.C."/>
            <person name="Han C."/>
            <person name="Tapia R."/>
            <person name="Land M."/>
            <person name="Hauser L."/>
            <person name="Kyrpides N."/>
            <person name="Ivanova N."/>
            <person name="Pagani I."/>
            <person name="Brau L."/>
            <person name="Yates R."/>
            <person name="O'Hara G."/>
            <person name="Rui T."/>
            <person name="Howieson J."/>
            <person name="Reeve W."/>
            <person name="Woyke T."/>
        </authorList>
    </citation>
    <scope>NUCLEOTIDE SEQUENCE [LARGE SCALE GENOMIC DNA]</scope>
    <source>
        <strain evidence="6 7">WSM3557</strain>
    </source>
</reference>
<dbReference type="RefSeq" id="WP_009764653.1">
    <property type="nucleotide sequence ID" value="NZ_CP141048.1"/>
</dbReference>
<accession>I4YPS4</accession>
<evidence type="ECO:0000256" key="1">
    <source>
        <dbReference type="ARBA" id="ARBA00022553"/>
    </source>
</evidence>
<dbReference type="InterPro" id="IPR050595">
    <property type="entry name" value="Bact_response_regulator"/>
</dbReference>
<gene>
    <name evidence="6" type="ORF">MicloDRAFT_00066950</name>
</gene>
<dbReference type="GO" id="GO:0003677">
    <property type="term" value="F:DNA binding"/>
    <property type="evidence" value="ECO:0007669"/>
    <property type="project" value="UniProtKB-KW"/>
</dbReference>
<dbReference type="AlphaFoldDB" id="I4YPS4"/>
<keyword evidence="3" id="KW-0804">Transcription</keyword>
<organism evidence="6 7">
    <name type="scientific">Microvirga lotononidis</name>
    <dbReference type="NCBI Taxonomy" id="864069"/>
    <lineage>
        <taxon>Bacteria</taxon>
        <taxon>Pseudomonadati</taxon>
        <taxon>Pseudomonadota</taxon>
        <taxon>Alphaproteobacteria</taxon>
        <taxon>Hyphomicrobiales</taxon>
        <taxon>Methylobacteriaceae</taxon>
        <taxon>Microvirga</taxon>
    </lineage>
</organism>
<dbReference type="GO" id="GO:0000160">
    <property type="term" value="P:phosphorelay signal transduction system"/>
    <property type="evidence" value="ECO:0007669"/>
    <property type="project" value="InterPro"/>
</dbReference>
<dbReference type="EMBL" id="JH660647">
    <property type="protein sequence ID" value="EIM25966.1"/>
    <property type="molecule type" value="Genomic_DNA"/>
</dbReference>
<evidence type="ECO:0000256" key="4">
    <source>
        <dbReference type="PROSITE-ProRule" id="PRU00169"/>
    </source>
</evidence>
<keyword evidence="2" id="KW-0805">Transcription regulation</keyword>
<name>I4YPS4_9HYPH</name>
<dbReference type="PANTHER" id="PTHR44591:SF3">
    <property type="entry name" value="RESPONSE REGULATORY DOMAIN-CONTAINING PROTEIN"/>
    <property type="match status" value="1"/>
</dbReference>
<dbReference type="SMART" id="SM00448">
    <property type="entry name" value="REC"/>
    <property type="match status" value="1"/>
</dbReference>
<dbReference type="PATRIC" id="fig|864069.3.peg.7156"/>
<dbReference type="Pfam" id="PF00072">
    <property type="entry name" value="Response_reg"/>
    <property type="match status" value="1"/>
</dbReference>
<evidence type="ECO:0000256" key="2">
    <source>
        <dbReference type="ARBA" id="ARBA00023015"/>
    </source>
</evidence>
<dbReference type="PROSITE" id="PS50110">
    <property type="entry name" value="RESPONSE_REGULATORY"/>
    <property type="match status" value="1"/>
</dbReference>
<evidence type="ECO:0000256" key="3">
    <source>
        <dbReference type="ARBA" id="ARBA00023163"/>
    </source>
</evidence>
<dbReference type="Gene3D" id="3.40.50.2300">
    <property type="match status" value="1"/>
</dbReference>
<dbReference type="OrthoDB" id="7210814at2"/>
<dbReference type="eggNOG" id="COG0784">
    <property type="taxonomic scope" value="Bacteria"/>
</dbReference>
<proteinExistence type="predicted"/>
<sequence>MDSTSSDLAAPSILVVDDDAGVRTAIALALRQAGYEAVPASSGEDALDLIAAADFDGLYCTIELPGQVDGWEVGTTFSFIWPDKPAVYASAVQTILPGRLRHGIFLRKPFAMDRLVRVFEAGATAASAKRQLT</sequence>
<evidence type="ECO:0000313" key="7">
    <source>
        <dbReference type="Proteomes" id="UP000003947"/>
    </source>
</evidence>
<keyword evidence="7" id="KW-1185">Reference proteome</keyword>
<dbReference type="HOGENOM" id="CLU_000445_69_8_5"/>
<evidence type="ECO:0000259" key="5">
    <source>
        <dbReference type="PROSITE" id="PS50110"/>
    </source>
</evidence>
<dbReference type="STRING" id="864069.MicloDRAFT_00066950"/>
<feature type="domain" description="Response regulatory" evidence="5">
    <location>
        <begin position="12"/>
        <end position="123"/>
    </location>
</feature>
<dbReference type="Proteomes" id="UP000003947">
    <property type="component" value="Unassembled WGS sequence"/>
</dbReference>
<dbReference type="SUPFAM" id="SSF52172">
    <property type="entry name" value="CheY-like"/>
    <property type="match status" value="1"/>
</dbReference>
<comment type="caution">
    <text evidence="4">Lacks conserved residue(s) required for the propagation of feature annotation.</text>
</comment>
<dbReference type="InterPro" id="IPR001789">
    <property type="entry name" value="Sig_transdc_resp-reg_receiver"/>
</dbReference>
<dbReference type="InterPro" id="IPR011006">
    <property type="entry name" value="CheY-like_superfamily"/>
</dbReference>